<proteinExistence type="predicted"/>
<comment type="caution">
    <text evidence="2">The sequence shown here is derived from an EMBL/GenBank/DDBJ whole genome shotgun (WGS) entry which is preliminary data.</text>
</comment>
<name>A0A9D4BZA9_DREPO</name>
<organism evidence="2 3">
    <name type="scientific">Dreissena polymorpha</name>
    <name type="common">Zebra mussel</name>
    <name type="synonym">Mytilus polymorpha</name>
    <dbReference type="NCBI Taxonomy" id="45954"/>
    <lineage>
        <taxon>Eukaryota</taxon>
        <taxon>Metazoa</taxon>
        <taxon>Spiralia</taxon>
        <taxon>Lophotrochozoa</taxon>
        <taxon>Mollusca</taxon>
        <taxon>Bivalvia</taxon>
        <taxon>Autobranchia</taxon>
        <taxon>Heteroconchia</taxon>
        <taxon>Euheterodonta</taxon>
        <taxon>Imparidentia</taxon>
        <taxon>Neoheterodontei</taxon>
        <taxon>Myida</taxon>
        <taxon>Dreissenoidea</taxon>
        <taxon>Dreissenidae</taxon>
        <taxon>Dreissena</taxon>
    </lineage>
</organism>
<dbReference type="EMBL" id="JAIWYP010000014">
    <property type="protein sequence ID" value="KAH3713704.1"/>
    <property type="molecule type" value="Genomic_DNA"/>
</dbReference>
<feature type="region of interest" description="Disordered" evidence="1">
    <location>
        <begin position="190"/>
        <end position="218"/>
    </location>
</feature>
<dbReference type="Proteomes" id="UP000828390">
    <property type="component" value="Unassembled WGS sequence"/>
</dbReference>
<keyword evidence="3" id="KW-1185">Reference proteome</keyword>
<evidence type="ECO:0000313" key="3">
    <source>
        <dbReference type="Proteomes" id="UP000828390"/>
    </source>
</evidence>
<protein>
    <submittedName>
        <fullName evidence="2">Uncharacterized protein</fullName>
    </submittedName>
</protein>
<reference evidence="2" key="1">
    <citation type="journal article" date="2019" name="bioRxiv">
        <title>The Genome of the Zebra Mussel, Dreissena polymorpha: A Resource for Invasive Species Research.</title>
        <authorList>
            <person name="McCartney M.A."/>
            <person name="Auch B."/>
            <person name="Kono T."/>
            <person name="Mallez S."/>
            <person name="Zhang Y."/>
            <person name="Obille A."/>
            <person name="Becker A."/>
            <person name="Abrahante J.E."/>
            <person name="Garbe J."/>
            <person name="Badalamenti J.P."/>
            <person name="Herman A."/>
            <person name="Mangelson H."/>
            <person name="Liachko I."/>
            <person name="Sullivan S."/>
            <person name="Sone E.D."/>
            <person name="Koren S."/>
            <person name="Silverstein K.A.T."/>
            <person name="Beckman K.B."/>
            <person name="Gohl D.M."/>
        </authorList>
    </citation>
    <scope>NUCLEOTIDE SEQUENCE</scope>
    <source>
        <strain evidence="2">Duluth1</strain>
        <tissue evidence="2">Whole animal</tissue>
    </source>
</reference>
<evidence type="ECO:0000256" key="1">
    <source>
        <dbReference type="SAM" id="MobiDB-lite"/>
    </source>
</evidence>
<feature type="compositionally biased region" description="Acidic residues" evidence="1">
    <location>
        <begin position="201"/>
        <end position="218"/>
    </location>
</feature>
<dbReference type="AlphaFoldDB" id="A0A9D4BZA9"/>
<gene>
    <name evidence="2" type="ORF">DPMN_073501</name>
</gene>
<reference evidence="2" key="2">
    <citation type="submission" date="2020-11" db="EMBL/GenBank/DDBJ databases">
        <authorList>
            <person name="McCartney M.A."/>
            <person name="Auch B."/>
            <person name="Kono T."/>
            <person name="Mallez S."/>
            <person name="Becker A."/>
            <person name="Gohl D.M."/>
            <person name="Silverstein K.A.T."/>
            <person name="Koren S."/>
            <person name="Bechman K.B."/>
            <person name="Herman A."/>
            <person name="Abrahante J.E."/>
            <person name="Garbe J."/>
        </authorList>
    </citation>
    <scope>NUCLEOTIDE SEQUENCE</scope>
    <source>
        <strain evidence="2">Duluth1</strain>
        <tissue evidence="2">Whole animal</tissue>
    </source>
</reference>
<sequence length="218" mass="24424">MTSGTRLYKVLMGNEFYLRPRCVSREFERVSRRPYFCRSEGDFRAVFNPGSVCKKTHENWARFTEKVHEVVPLGVLMQRLRIAGNRHSSEDVSRVVLNDVSEGSKCASETSNMSSTPDQEGAKNLIRISSMQISDGESGPAISNIGVAARDSGWYNINNINPSGDLEVHEEAFEARIELVMAGEEYEILGVTVDDTGGPKEEEDVDEREVQPTEEEED</sequence>
<accession>A0A9D4BZA9</accession>
<evidence type="ECO:0000313" key="2">
    <source>
        <dbReference type="EMBL" id="KAH3713704.1"/>
    </source>
</evidence>